<evidence type="ECO:0000313" key="2">
    <source>
        <dbReference type="Proteomes" id="UP000023152"/>
    </source>
</evidence>
<dbReference type="Proteomes" id="UP000023152">
    <property type="component" value="Unassembled WGS sequence"/>
</dbReference>
<organism evidence="1 2">
    <name type="scientific">Reticulomyxa filosa</name>
    <dbReference type="NCBI Taxonomy" id="46433"/>
    <lineage>
        <taxon>Eukaryota</taxon>
        <taxon>Sar</taxon>
        <taxon>Rhizaria</taxon>
        <taxon>Retaria</taxon>
        <taxon>Foraminifera</taxon>
        <taxon>Monothalamids</taxon>
        <taxon>Reticulomyxidae</taxon>
        <taxon>Reticulomyxa</taxon>
    </lineage>
</organism>
<name>X6N7K3_RETFI</name>
<gene>
    <name evidence="1" type="ORF">RFI_14930</name>
</gene>
<accession>X6N7K3</accession>
<dbReference type="EMBL" id="ASPP01010881">
    <property type="protein sequence ID" value="ETO22270.1"/>
    <property type="molecule type" value="Genomic_DNA"/>
</dbReference>
<proteinExistence type="predicted"/>
<keyword evidence="2" id="KW-1185">Reference proteome</keyword>
<reference evidence="1 2" key="1">
    <citation type="journal article" date="2013" name="Curr. Biol.">
        <title>The Genome of the Foraminiferan Reticulomyxa filosa.</title>
        <authorList>
            <person name="Glockner G."/>
            <person name="Hulsmann N."/>
            <person name="Schleicher M."/>
            <person name="Noegel A.A."/>
            <person name="Eichinger L."/>
            <person name="Gallinger C."/>
            <person name="Pawlowski J."/>
            <person name="Sierra R."/>
            <person name="Euteneuer U."/>
            <person name="Pillet L."/>
            <person name="Moustafa A."/>
            <person name="Platzer M."/>
            <person name="Groth M."/>
            <person name="Szafranski K."/>
            <person name="Schliwa M."/>
        </authorList>
    </citation>
    <scope>NUCLEOTIDE SEQUENCE [LARGE SCALE GENOMIC DNA]</scope>
</reference>
<sequence length="109" mass="13123">MVRKILHSLDFVYKRDMLQIEEEEFKKRRHVLETESERKTNAAVLEEEWMEYINKSTKIKKNEKVSFQPKYQAKIEAFMERVINEQRNCSIRILSMWSAVSLLKALKEG</sequence>
<protein>
    <submittedName>
        <fullName evidence="1">Uncharacterized protein</fullName>
    </submittedName>
</protein>
<evidence type="ECO:0000313" key="1">
    <source>
        <dbReference type="EMBL" id="ETO22270.1"/>
    </source>
</evidence>
<dbReference type="AlphaFoldDB" id="X6N7K3"/>
<comment type="caution">
    <text evidence="1">The sequence shown here is derived from an EMBL/GenBank/DDBJ whole genome shotgun (WGS) entry which is preliminary data.</text>
</comment>